<name>A0A9P4PE53_9PLEO</name>
<organism evidence="2 3">
    <name type="scientific">Karstenula rhodostoma CBS 690.94</name>
    <dbReference type="NCBI Taxonomy" id="1392251"/>
    <lineage>
        <taxon>Eukaryota</taxon>
        <taxon>Fungi</taxon>
        <taxon>Dikarya</taxon>
        <taxon>Ascomycota</taxon>
        <taxon>Pezizomycotina</taxon>
        <taxon>Dothideomycetes</taxon>
        <taxon>Pleosporomycetidae</taxon>
        <taxon>Pleosporales</taxon>
        <taxon>Massarineae</taxon>
        <taxon>Didymosphaeriaceae</taxon>
        <taxon>Karstenula</taxon>
    </lineage>
</organism>
<sequence length="238" mass="26809">MRQVPQNPLGDYLGLSEQAGRDLGLQRLNLGCTKTSGLVCAARFIDHGSEIAKREAIKSMSSLETVTNRGKEERLFIARAALLGEWISAHRDAAGQIQTLQLSFHARLPTDSKFGWEYVVVRKESGCRDEEALRLVYRYDETLDEFSIWSADAREMLTAERKLYRLDFGRTERHGKDTAVASGVGGAVEDEEREDGESREDIEFRFAFAGVSLETFTLETRSAGRLSICQQFVRIGRH</sequence>
<evidence type="ECO:0000256" key="1">
    <source>
        <dbReference type="SAM" id="MobiDB-lite"/>
    </source>
</evidence>
<feature type="compositionally biased region" description="Acidic residues" evidence="1">
    <location>
        <begin position="188"/>
        <end position="198"/>
    </location>
</feature>
<reference evidence="2" key="1">
    <citation type="journal article" date="2020" name="Stud. Mycol.">
        <title>101 Dothideomycetes genomes: a test case for predicting lifestyles and emergence of pathogens.</title>
        <authorList>
            <person name="Haridas S."/>
            <person name="Albert R."/>
            <person name="Binder M."/>
            <person name="Bloem J."/>
            <person name="Labutti K."/>
            <person name="Salamov A."/>
            <person name="Andreopoulos B."/>
            <person name="Baker S."/>
            <person name="Barry K."/>
            <person name="Bills G."/>
            <person name="Bluhm B."/>
            <person name="Cannon C."/>
            <person name="Castanera R."/>
            <person name="Culley D."/>
            <person name="Daum C."/>
            <person name="Ezra D."/>
            <person name="Gonzalez J."/>
            <person name="Henrissat B."/>
            <person name="Kuo A."/>
            <person name="Liang C."/>
            <person name="Lipzen A."/>
            <person name="Lutzoni F."/>
            <person name="Magnuson J."/>
            <person name="Mondo S."/>
            <person name="Nolan M."/>
            <person name="Ohm R."/>
            <person name="Pangilinan J."/>
            <person name="Park H.-J."/>
            <person name="Ramirez L."/>
            <person name="Alfaro M."/>
            <person name="Sun H."/>
            <person name="Tritt A."/>
            <person name="Yoshinaga Y."/>
            <person name="Zwiers L.-H."/>
            <person name="Turgeon B."/>
            <person name="Goodwin S."/>
            <person name="Spatafora J."/>
            <person name="Crous P."/>
            <person name="Grigoriev I."/>
        </authorList>
    </citation>
    <scope>NUCLEOTIDE SEQUENCE</scope>
    <source>
        <strain evidence="2">CBS 690.94</strain>
    </source>
</reference>
<feature type="region of interest" description="Disordered" evidence="1">
    <location>
        <begin position="179"/>
        <end position="198"/>
    </location>
</feature>
<keyword evidence="3" id="KW-1185">Reference proteome</keyword>
<dbReference type="Proteomes" id="UP000799764">
    <property type="component" value="Unassembled WGS sequence"/>
</dbReference>
<dbReference type="AlphaFoldDB" id="A0A9P4PE53"/>
<comment type="caution">
    <text evidence="2">The sequence shown here is derived from an EMBL/GenBank/DDBJ whole genome shotgun (WGS) entry which is preliminary data.</text>
</comment>
<dbReference type="EMBL" id="MU001505">
    <property type="protein sequence ID" value="KAF2441389.1"/>
    <property type="molecule type" value="Genomic_DNA"/>
</dbReference>
<gene>
    <name evidence="2" type="ORF">P171DRAFT_523407</name>
</gene>
<dbReference type="OrthoDB" id="66881at2759"/>
<accession>A0A9P4PE53</accession>
<evidence type="ECO:0000313" key="2">
    <source>
        <dbReference type="EMBL" id="KAF2441389.1"/>
    </source>
</evidence>
<proteinExistence type="predicted"/>
<protein>
    <submittedName>
        <fullName evidence="2">Uncharacterized protein</fullName>
    </submittedName>
</protein>
<evidence type="ECO:0000313" key="3">
    <source>
        <dbReference type="Proteomes" id="UP000799764"/>
    </source>
</evidence>